<reference evidence="1" key="2">
    <citation type="submission" date="2021-03" db="UniProtKB">
        <authorList>
            <consortium name="EnsemblPlants"/>
        </authorList>
    </citation>
    <scope>IDENTIFICATION</scope>
</reference>
<dbReference type="Proteomes" id="UP000596661">
    <property type="component" value="Chromosome 1"/>
</dbReference>
<protein>
    <submittedName>
        <fullName evidence="1">Uncharacterized protein</fullName>
    </submittedName>
</protein>
<reference evidence="1" key="1">
    <citation type="submission" date="2018-11" db="EMBL/GenBank/DDBJ databases">
        <authorList>
            <person name="Grassa J C."/>
        </authorList>
    </citation>
    <scope>NUCLEOTIDE SEQUENCE [LARGE SCALE GENOMIC DNA]</scope>
</reference>
<dbReference type="EnsemblPlants" id="evm.model.01.1455">
    <property type="protein sequence ID" value="cds.evm.model.01.1455"/>
    <property type="gene ID" value="evm.TU.01.1455"/>
</dbReference>
<dbReference type="Gramene" id="evm.model.01.1455">
    <property type="protein sequence ID" value="cds.evm.model.01.1455"/>
    <property type="gene ID" value="evm.TU.01.1455"/>
</dbReference>
<proteinExistence type="predicted"/>
<dbReference type="EMBL" id="UZAU01000032">
    <property type="status" value="NOT_ANNOTATED_CDS"/>
    <property type="molecule type" value="Genomic_DNA"/>
</dbReference>
<accession>A0A803NH50</accession>
<evidence type="ECO:0000313" key="1">
    <source>
        <dbReference type="EnsemblPlants" id="cds.evm.model.01.1455"/>
    </source>
</evidence>
<organism evidence="1 2">
    <name type="scientific">Cannabis sativa</name>
    <name type="common">Hemp</name>
    <name type="synonym">Marijuana</name>
    <dbReference type="NCBI Taxonomy" id="3483"/>
    <lineage>
        <taxon>Eukaryota</taxon>
        <taxon>Viridiplantae</taxon>
        <taxon>Streptophyta</taxon>
        <taxon>Embryophyta</taxon>
        <taxon>Tracheophyta</taxon>
        <taxon>Spermatophyta</taxon>
        <taxon>Magnoliopsida</taxon>
        <taxon>eudicotyledons</taxon>
        <taxon>Gunneridae</taxon>
        <taxon>Pentapetalae</taxon>
        <taxon>rosids</taxon>
        <taxon>fabids</taxon>
        <taxon>Rosales</taxon>
        <taxon>Cannabaceae</taxon>
        <taxon>Cannabis</taxon>
    </lineage>
</organism>
<evidence type="ECO:0000313" key="2">
    <source>
        <dbReference type="Proteomes" id="UP000596661"/>
    </source>
</evidence>
<dbReference type="AlphaFoldDB" id="A0A803NH50"/>
<name>A0A803NH50_CANSA</name>
<keyword evidence="2" id="KW-1185">Reference proteome</keyword>
<sequence>MDIPRIPSSFGDQVVKSFLLVVPSNLRFQALLYFGYVAVEIWQQRNSIRLFGGSANLLTTSRIINGLFAKFSSLYQHSFSMTEKMERLVSPSREGIDIVILTNASWSAGAASIVAVMTIFADGSRSHFSLSFYYCFFCFGS</sequence>